<evidence type="ECO:0000313" key="1">
    <source>
        <dbReference type="EMBL" id="POS81780.1"/>
    </source>
</evidence>
<dbReference type="PANTHER" id="PTHR10492:SF57">
    <property type="entry name" value="ATP-DEPENDENT DNA HELICASE"/>
    <property type="match status" value="1"/>
</dbReference>
<dbReference type="EMBL" id="PEDP01007992">
    <property type="protein sequence ID" value="POS81780.1"/>
    <property type="molecule type" value="Genomic_DNA"/>
</dbReference>
<organism evidence="1 2">
    <name type="scientific">Erysiphe pulchra</name>
    <dbReference type="NCBI Taxonomy" id="225359"/>
    <lineage>
        <taxon>Eukaryota</taxon>
        <taxon>Fungi</taxon>
        <taxon>Dikarya</taxon>
        <taxon>Ascomycota</taxon>
        <taxon>Pezizomycotina</taxon>
        <taxon>Leotiomycetes</taxon>
        <taxon>Erysiphales</taxon>
        <taxon>Erysiphaceae</taxon>
        <taxon>Erysiphe</taxon>
    </lineage>
</organism>
<comment type="caution">
    <text evidence="1">The sequence shown here is derived from an EMBL/GenBank/DDBJ whole genome shotgun (WGS) entry which is preliminary data.</text>
</comment>
<keyword evidence="2" id="KW-1185">Reference proteome</keyword>
<dbReference type="PANTHER" id="PTHR10492">
    <property type="match status" value="1"/>
</dbReference>
<sequence>PYLALRYNCHINVEVCESVQSIRYIHKYVYKGDDRTTVEIETDEIKRFVESRYISPMQAAYRMLEYPTHSEYPPVVQLTVHLESEQSVLFPASADEGQLRHAADVSRTTLMAYLEYNRLNEDGRTVLYQDFPEKYVYQNTRKPYRWTRRARGFAIGRMVHLSPRAAGATSFDDLKFVNGQRYATFKDACVARQLLEDDGAWSRCFEEAAGWSLGGMRVLFVMALVSGEVTDPVRLWERFKAAICEDCEYRIRRTYGRTEVTVEESFDYGLFLIEQELSEYGRSLGNFQLPSVTLDWTIPGTNYTVHGASDFDADWEASELARLLPMLNEGQRAAYENITNGIFRDPLTAHFFLQGAGG</sequence>
<dbReference type="AlphaFoldDB" id="A0A2S4PIC9"/>
<proteinExistence type="predicted"/>
<dbReference type="OrthoDB" id="4360910at2759"/>
<protein>
    <submittedName>
        <fullName evidence="1">Uncharacterized protein</fullName>
    </submittedName>
</protein>
<accession>A0A2S4PIC9</accession>
<dbReference type="STRING" id="225359.A0A2S4PIC9"/>
<feature type="non-terminal residue" evidence="1">
    <location>
        <position position="358"/>
    </location>
</feature>
<reference evidence="1 2" key="1">
    <citation type="submission" date="2017-10" db="EMBL/GenBank/DDBJ databases">
        <title>Development of genomic resources for the powdery mildew, Erysiphe pulchra.</title>
        <authorList>
            <person name="Wadl P.A."/>
            <person name="Mack B.M."/>
            <person name="Moore G."/>
            <person name="Beltz S.B."/>
        </authorList>
    </citation>
    <scope>NUCLEOTIDE SEQUENCE [LARGE SCALE GENOMIC DNA]</scope>
    <source>
        <strain evidence="1">Cflorida</strain>
    </source>
</reference>
<name>A0A2S4PIC9_9PEZI</name>
<feature type="non-terminal residue" evidence="1">
    <location>
        <position position="1"/>
    </location>
</feature>
<evidence type="ECO:0000313" key="2">
    <source>
        <dbReference type="Proteomes" id="UP000237438"/>
    </source>
</evidence>
<dbReference type="Proteomes" id="UP000237438">
    <property type="component" value="Unassembled WGS sequence"/>
</dbReference>
<gene>
    <name evidence="1" type="ORF">EPUL_005830</name>
</gene>